<evidence type="ECO:0000256" key="1">
    <source>
        <dbReference type="ARBA" id="ARBA00004776"/>
    </source>
</evidence>
<protein>
    <recommendedName>
        <fullName evidence="5">Glycosyltransferase 2-like domain-containing protein</fullName>
    </recommendedName>
</protein>
<dbReference type="AlphaFoldDB" id="A0A2M8QCN5"/>
<evidence type="ECO:0000313" key="7">
    <source>
        <dbReference type="Proteomes" id="UP000230790"/>
    </source>
</evidence>
<dbReference type="InterPro" id="IPR001173">
    <property type="entry name" value="Glyco_trans_2-like"/>
</dbReference>
<dbReference type="SUPFAM" id="SSF53448">
    <property type="entry name" value="Nucleotide-diphospho-sugar transferases"/>
    <property type="match status" value="1"/>
</dbReference>
<gene>
    <name evidence="6" type="ORF">CUN48_07970</name>
</gene>
<accession>A0A2M8QCN5</accession>
<sequence>MTLGVIILNWNQAGDTLACLRNAQQWDMPGKRIWIVDNGSRPEDVRALAEVSGDGVQVIFSAVNRGFAGGNNLALQQALDAGCGAVLLLNNDAQANADAIGQLRRTLNDRAEIGIVGPVLVDAADPQRVLSAGGKDIARHLASHRLDVPPPGQVRLVDYVPGTCVMIRANVLRTVGLLDEDYFFGGEVADLCARARQSGWHSAVDGSAVVRHAVDRSAFIRHQVHVYYVIRNRFLYIRKFYPQGRWRLFAAWTAYSLYAAALAALRDDLAHARAIGLGCLDGWRGRFGGQNARVTRGKVS</sequence>
<dbReference type="CDD" id="cd04186">
    <property type="entry name" value="GT_2_like_c"/>
    <property type="match status" value="1"/>
</dbReference>
<proteinExistence type="inferred from homology"/>
<evidence type="ECO:0000256" key="3">
    <source>
        <dbReference type="ARBA" id="ARBA00022676"/>
    </source>
</evidence>
<comment type="pathway">
    <text evidence="1">Cell wall biogenesis; cell wall polysaccharide biosynthesis.</text>
</comment>
<dbReference type="PANTHER" id="PTHR43179">
    <property type="entry name" value="RHAMNOSYLTRANSFERASE WBBL"/>
    <property type="match status" value="1"/>
</dbReference>
<dbReference type="PANTHER" id="PTHR43179:SF12">
    <property type="entry name" value="GALACTOFURANOSYLTRANSFERASE GLFT2"/>
    <property type="match status" value="1"/>
</dbReference>
<evidence type="ECO:0000259" key="5">
    <source>
        <dbReference type="Pfam" id="PF00535"/>
    </source>
</evidence>
<reference evidence="6 7" key="1">
    <citation type="submission" date="2017-11" db="EMBL/GenBank/DDBJ databases">
        <title>Evolution of Phototrophy in the Chloroflexi Phylum Driven by Horizontal Gene Transfer.</title>
        <authorList>
            <person name="Ward L.M."/>
            <person name="Hemp J."/>
            <person name="Shih P.M."/>
            <person name="Mcglynn S.E."/>
            <person name="Fischer W."/>
        </authorList>
    </citation>
    <scope>NUCLEOTIDE SEQUENCE [LARGE SCALE GENOMIC DNA]</scope>
    <source>
        <strain evidence="6">JP3_7</strain>
    </source>
</reference>
<evidence type="ECO:0000313" key="6">
    <source>
        <dbReference type="EMBL" id="PJF47569.1"/>
    </source>
</evidence>
<dbReference type="Proteomes" id="UP000230790">
    <property type="component" value="Unassembled WGS sequence"/>
</dbReference>
<keyword evidence="4" id="KW-0808">Transferase</keyword>
<evidence type="ECO:0000256" key="4">
    <source>
        <dbReference type="ARBA" id="ARBA00022679"/>
    </source>
</evidence>
<feature type="domain" description="Glycosyltransferase 2-like" evidence="5">
    <location>
        <begin position="5"/>
        <end position="120"/>
    </location>
</feature>
<evidence type="ECO:0000256" key="2">
    <source>
        <dbReference type="ARBA" id="ARBA00006739"/>
    </source>
</evidence>
<dbReference type="Gene3D" id="3.90.550.10">
    <property type="entry name" value="Spore Coat Polysaccharide Biosynthesis Protein SpsA, Chain A"/>
    <property type="match status" value="1"/>
</dbReference>
<comment type="caution">
    <text evidence="6">The sequence shown here is derived from an EMBL/GenBank/DDBJ whole genome shotgun (WGS) entry which is preliminary data.</text>
</comment>
<dbReference type="EMBL" id="PGTN01000043">
    <property type="protein sequence ID" value="PJF47569.1"/>
    <property type="molecule type" value="Genomic_DNA"/>
</dbReference>
<dbReference type="Pfam" id="PF00535">
    <property type="entry name" value="Glycos_transf_2"/>
    <property type="match status" value="1"/>
</dbReference>
<name>A0A2M8QCN5_9CHLR</name>
<organism evidence="6 7">
    <name type="scientific">Candidatus Thermofonsia Clade 3 bacterium</name>
    <dbReference type="NCBI Taxonomy" id="2364212"/>
    <lineage>
        <taxon>Bacteria</taxon>
        <taxon>Bacillati</taxon>
        <taxon>Chloroflexota</taxon>
        <taxon>Candidatus Thermofontia</taxon>
        <taxon>Candidatus Thermofonsia Clade 3</taxon>
    </lineage>
</organism>
<dbReference type="InterPro" id="IPR029044">
    <property type="entry name" value="Nucleotide-diphossugar_trans"/>
</dbReference>
<keyword evidence="3" id="KW-0328">Glycosyltransferase</keyword>
<comment type="similarity">
    <text evidence="2">Belongs to the glycosyltransferase 2 family.</text>
</comment>
<dbReference type="GO" id="GO:0016757">
    <property type="term" value="F:glycosyltransferase activity"/>
    <property type="evidence" value="ECO:0007669"/>
    <property type="project" value="UniProtKB-KW"/>
</dbReference>